<protein>
    <submittedName>
        <fullName evidence="2">Uncharacterized protein</fullName>
    </submittedName>
</protein>
<gene>
    <name evidence="2" type="ORF">BD310DRAFT_960458</name>
</gene>
<dbReference type="SUPFAM" id="SSF81383">
    <property type="entry name" value="F-box domain"/>
    <property type="match status" value="1"/>
</dbReference>
<feature type="compositionally biased region" description="Basic residues" evidence="1">
    <location>
        <begin position="1"/>
        <end position="15"/>
    </location>
</feature>
<evidence type="ECO:0000313" key="3">
    <source>
        <dbReference type="Proteomes" id="UP000292082"/>
    </source>
</evidence>
<dbReference type="Proteomes" id="UP000292082">
    <property type="component" value="Unassembled WGS sequence"/>
</dbReference>
<sequence>MAPPNHHNRRNHRHPPPTLARSSKCRTLCDLPVEILYMIISHVEAMQNAWTMRVCTFVCHCLRAVSLEHHFGTRLAVRNIGTFDHLLSFLADNPKVCAKIEDLRMSGQTRNIKKDQYLPLTPIDDTVVFRLMQLLPNLKYLELSKFRFESPYTSAHQPTPHAQEDTPEPFHLQRLSLAHWSHTHYSFHHKSSTSALFRILSLFVVDLLDASWINYEFEASALDLAYLHRPLNVKELRLGSRPSADRFSTLKLLKAFQESLEPGALRILDAECRTVRDVPALGKLLARTGEGLTSLKVAGVAPYILQERKDWRDPLDSQWQSLNLTSCPKLESIKIDIFFRASSEDKQPTGGPVLSLAGAGILSQASGALRNITIRLHDLPRVTTLTNRRLLRLQAFENVITPKRFPLLQNVELLIKPEWNVERTTTCQWQHVVAEAQKALPKLHSRGLLQVTKY</sequence>
<accession>A0A4Q9PPF7</accession>
<keyword evidence="3" id="KW-1185">Reference proteome</keyword>
<proteinExistence type="predicted"/>
<feature type="region of interest" description="Disordered" evidence="1">
    <location>
        <begin position="1"/>
        <end position="20"/>
    </location>
</feature>
<dbReference type="InterPro" id="IPR036047">
    <property type="entry name" value="F-box-like_dom_sf"/>
</dbReference>
<name>A0A4Q9PPF7_9APHY</name>
<evidence type="ECO:0000256" key="1">
    <source>
        <dbReference type="SAM" id="MobiDB-lite"/>
    </source>
</evidence>
<evidence type="ECO:0000313" key="2">
    <source>
        <dbReference type="EMBL" id="TBU56034.1"/>
    </source>
</evidence>
<reference evidence="2 3" key="1">
    <citation type="submission" date="2019-01" db="EMBL/GenBank/DDBJ databases">
        <title>Draft genome sequences of three monokaryotic isolates of the white-rot basidiomycete fungus Dichomitus squalens.</title>
        <authorList>
            <consortium name="DOE Joint Genome Institute"/>
            <person name="Lopez S.C."/>
            <person name="Andreopoulos B."/>
            <person name="Pangilinan J."/>
            <person name="Lipzen A."/>
            <person name="Riley R."/>
            <person name="Ahrendt S."/>
            <person name="Ng V."/>
            <person name="Barry K."/>
            <person name="Daum C."/>
            <person name="Grigoriev I.V."/>
            <person name="Hilden K.S."/>
            <person name="Makela M.R."/>
            <person name="de Vries R.P."/>
        </authorList>
    </citation>
    <scope>NUCLEOTIDE SEQUENCE [LARGE SCALE GENOMIC DNA]</scope>
    <source>
        <strain evidence="2 3">CBS 464.89</strain>
    </source>
</reference>
<organism evidence="2 3">
    <name type="scientific">Dichomitus squalens</name>
    <dbReference type="NCBI Taxonomy" id="114155"/>
    <lineage>
        <taxon>Eukaryota</taxon>
        <taxon>Fungi</taxon>
        <taxon>Dikarya</taxon>
        <taxon>Basidiomycota</taxon>
        <taxon>Agaricomycotina</taxon>
        <taxon>Agaricomycetes</taxon>
        <taxon>Polyporales</taxon>
        <taxon>Polyporaceae</taxon>
        <taxon>Dichomitus</taxon>
    </lineage>
</organism>
<dbReference type="AlphaFoldDB" id="A0A4Q9PPF7"/>
<dbReference type="EMBL" id="ML145158">
    <property type="protein sequence ID" value="TBU56034.1"/>
    <property type="molecule type" value="Genomic_DNA"/>
</dbReference>